<comment type="subcellular location">
    <subcellularLocation>
        <location evidence="1">Cell membrane</location>
        <topology evidence="1">Multi-pass membrane protein</topology>
    </subcellularLocation>
</comment>
<evidence type="ECO:0000256" key="5">
    <source>
        <dbReference type="ARBA" id="ARBA00022989"/>
    </source>
</evidence>
<dbReference type="Pfam" id="PF02687">
    <property type="entry name" value="FtsX"/>
    <property type="match status" value="1"/>
</dbReference>
<evidence type="ECO:0000256" key="1">
    <source>
        <dbReference type="ARBA" id="ARBA00004651"/>
    </source>
</evidence>
<dbReference type="EMBL" id="JAGGKC010000010">
    <property type="protein sequence ID" value="MBP1918988.1"/>
    <property type="molecule type" value="Genomic_DNA"/>
</dbReference>
<evidence type="ECO:0000256" key="3">
    <source>
        <dbReference type="ARBA" id="ARBA00022475"/>
    </source>
</evidence>
<dbReference type="PANTHER" id="PTHR30489">
    <property type="entry name" value="LIPOPROTEIN-RELEASING SYSTEM TRANSMEMBRANE PROTEIN LOLE"/>
    <property type="match status" value="1"/>
</dbReference>
<comment type="similarity">
    <text evidence="2">Belongs to the ABC-4 integral membrane protein family. LolC/E subfamily.</text>
</comment>
<evidence type="ECO:0000256" key="2">
    <source>
        <dbReference type="ARBA" id="ARBA00005236"/>
    </source>
</evidence>
<gene>
    <name evidence="10" type="ORF">J2Z34_001473</name>
</gene>
<keyword evidence="4 7" id="KW-0812">Transmembrane</keyword>
<keyword evidence="6 7" id="KW-0472">Membrane</keyword>
<proteinExistence type="inferred from homology"/>
<keyword evidence="5 7" id="KW-1133">Transmembrane helix</keyword>
<dbReference type="Pfam" id="PF12704">
    <property type="entry name" value="MacB_PCD"/>
    <property type="match status" value="1"/>
</dbReference>
<feature type="domain" description="ABC3 transporter permease C-terminal" evidence="8">
    <location>
        <begin position="258"/>
        <end position="378"/>
    </location>
</feature>
<evidence type="ECO:0000313" key="11">
    <source>
        <dbReference type="Proteomes" id="UP001519271"/>
    </source>
</evidence>
<dbReference type="InterPro" id="IPR003838">
    <property type="entry name" value="ABC3_permease_C"/>
</dbReference>
<dbReference type="RefSeq" id="WP_209459207.1">
    <property type="nucleotide sequence ID" value="NZ_JAGGKC010000010.1"/>
</dbReference>
<dbReference type="InterPro" id="IPR025857">
    <property type="entry name" value="MacB_PCD"/>
</dbReference>
<sequence length="385" mass="40976">MKLPFRIAVRFLGSSRGQTILIAIGIAIGVSVQIFIGSLIQGLQKSLVDKTIGSQPHITLTSKNDDGLIKDYSILSDKIMSEISNIEAISASADGPALVKVDEDTYSVLLRGFDIEKADGIYNISDSLVEGVLPANDFETLAGTDLMNEAGLKIGDSLELITNLGQTEQFKITGIFDLGVASLNKSWLISGLDTAQKVFSYDEGVTSIEMQVNEVFSADAMALEVAEIAGDEILVDNWKDQNAQLLSGLNGQSVSSIMIQVFVMISVLLGIASILAITVVQKSRQIGILKAMGIKDGTASLIFLFQGLLLGMAGAVLGVAFGFGLLFSFSKFALNPDGTPVVPLFIDYRFIAFSAMVAVLASMLAALIPARKSSKLNPIEVIRNG</sequence>
<feature type="transmembrane region" description="Helical" evidence="7">
    <location>
        <begin position="301"/>
        <end position="328"/>
    </location>
</feature>
<dbReference type="Proteomes" id="UP001519271">
    <property type="component" value="Unassembled WGS sequence"/>
</dbReference>
<keyword evidence="10" id="KW-0449">Lipoprotein</keyword>
<keyword evidence="11" id="KW-1185">Reference proteome</keyword>
<comment type="caution">
    <text evidence="10">The sequence shown here is derived from an EMBL/GenBank/DDBJ whole genome shotgun (WGS) entry which is preliminary data.</text>
</comment>
<feature type="domain" description="MacB-like periplasmic core" evidence="9">
    <location>
        <begin position="19"/>
        <end position="225"/>
    </location>
</feature>
<keyword evidence="3" id="KW-1003">Cell membrane</keyword>
<dbReference type="PANTHER" id="PTHR30489:SF0">
    <property type="entry name" value="LIPOPROTEIN-RELEASING SYSTEM TRANSMEMBRANE PROTEIN LOLE"/>
    <property type="match status" value="1"/>
</dbReference>
<name>A0ABS4G356_9CLOT</name>
<evidence type="ECO:0000256" key="6">
    <source>
        <dbReference type="ARBA" id="ARBA00023136"/>
    </source>
</evidence>
<reference evidence="10 11" key="1">
    <citation type="submission" date="2021-03" db="EMBL/GenBank/DDBJ databases">
        <title>Genomic Encyclopedia of Type Strains, Phase IV (KMG-IV): sequencing the most valuable type-strain genomes for metagenomic binning, comparative biology and taxonomic classification.</title>
        <authorList>
            <person name="Goeker M."/>
        </authorList>
    </citation>
    <scope>NUCLEOTIDE SEQUENCE [LARGE SCALE GENOMIC DNA]</scope>
    <source>
        <strain evidence="10 11">DSM 6139</strain>
    </source>
</reference>
<organism evidence="10 11">
    <name type="scientific">Youngiibacter multivorans</name>
    <dbReference type="NCBI Taxonomy" id="937251"/>
    <lineage>
        <taxon>Bacteria</taxon>
        <taxon>Bacillati</taxon>
        <taxon>Bacillota</taxon>
        <taxon>Clostridia</taxon>
        <taxon>Eubacteriales</taxon>
        <taxon>Clostridiaceae</taxon>
        <taxon>Youngiibacter</taxon>
    </lineage>
</organism>
<accession>A0ABS4G356</accession>
<dbReference type="InterPro" id="IPR051447">
    <property type="entry name" value="Lipoprotein-release_system"/>
</dbReference>
<evidence type="ECO:0000259" key="9">
    <source>
        <dbReference type="Pfam" id="PF12704"/>
    </source>
</evidence>
<feature type="transmembrane region" description="Helical" evidence="7">
    <location>
        <begin position="20"/>
        <end position="40"/>
    </location>
</feature>
<feature type="transmembrane region" description="Helical" evidence="7">
    <location>
        <begin position="257"/>
        <end position="280"/>
    </location>
</feature>
<feature type="transmembrane region" description="Helical" evidence="7">
    <location>
        <begin position="348"/>
        <end position="368"/>
    </location>
</feature>
<evidence type="ECO:0000256" key="7">
    <source>
        <dbReference type="SAM" id="Phobius"/>
    </source>
</evidence>
<protein>
    <submittedName>
        <fullName evidence="10">Lipoprotein-releasing system permease protein</fullName>
    </submittedName>
</protein>
<evidence type="ECO:0000256" key="4">
    <source>
        <dbReference type="ARBA" id="ARBA00022692"/>
    </source>
</evidence>
<evidence type="ECO:0000313" key="10">
    <source>
        <dbReference type="EMBL" id="MBP1918988.1"/>
    </source>
</evidence>
<evidence type="ECO:0000259" key="8">
    <source>
        <dbReference type="Pfam" id="PF02687"/>
    </source>
</evidence>